<dbReference type="Gene3D" id="3.40.50.2300">
    <property type="match status" value="2"/>
</dbReference>
<dbReference type="InterPro" id="IPR008207">
    <property type="entry name" value="Sig_transdc_His_kin_Hpt_dom"/>
</dbReference>
<keyword evidence="2" id="KW-0902">Two-component regulatory system</keyword>
<keyword evidence="5" id="KW-0597">Phosphoprotein</keyword>
<dbReference type="PANTHER" id="PTHR45138:SF9">
    <property type="entry name" value="DIGUANYLATE CYCLASE DGCM-RELATED"/>
    <property type="match status" value="1"/>
</dbReference>
<evidence type="ECO:0000256" key="2">
    <source>
        <dbReference type="ARBA" id="ARBA00023012"/>
    </source>
</evidence>
<dbReference type="NCBIfam" id="TIGR00254">
    <property type="entry name" value="GGDEF"/>
    <property type="match status" value="1"/>
</dbReference>
<evidence type="ECO:0000313" key="10">
    <source>
        <dbReference type="Proteomes" id="UP001596055"/>
    </source>
</evidence>
<dbReference type="InterPro" id="IPR029787">
    <property type="entry name" value="Nucleotide_cyclase"/>
</dbReference>
<dbReference type="CDD" id="cd01949">
    <property type="entry name" value="GGDEF"/>
    <property type="match status" value="1"/>
</dbReference>
<comment type="caution">
    <text evidence="9">The sequence shown here is derived from an EMBL/GenBank/DDBJ whole genome shotgun (WGS) entry which is preliminary data.</text>
</comment>
<keyword evidence="9" id="KW-0808">Transferase</keyword>
<keyword evidence="9" id="KW-0548">Nucleotidyltransferase</keyword>
<dbReference type="Pfam" id="PF01627">
    <property type="entry name" value="Hpt"/>
    <property type="match status" value="1"/>
</dbReference>
<dbReference type="InterPro" id="IPR050469">
    <property type="entry name" value="Diguanylate_Cyclase"/>
</dbReference>
<dbReference type="GO" id="GO:0052621">
    <property type="term" value="F:diguanylate cyclase activity"/>
    <property type="evidence" value="ECO:0007669"/>
    <property type="project" value="UniProtKB-EC"/>
</dbReference>
<evidence type="ECO:0000256" key="1">
    <source>
        <dbReference type="ARBA" id="ARBA00012528"/>
    </source>
</evidence>
<feature type="domain" description="Response regulatory" evidence="6">
    <location>
        <begin position="144"/>
        <end position="260"/>
    </location>
</feature>
<name>A0ABW0RMP6_9GAMM</name>
<organism evidence="9 10">
    <name type="scientific">Marinobacter koreensis</name>
    <dbReference type="NCBI Taxonomy" id="335974"/>
    <lineage>
        <taxon>Bacteria</taxon>
        <taxon>Pseudomonadati</taxon>
        <taxon>Pseudomonadota</taxon>
        <taxon>Gammaproteobacteria</taxon>
        <taxon>Pseudomonadales</taxon>
        <taxon>Marinobacteraceae</taxon>
        <taxon>Marinobacter</taxon>
    </lineage>
</organism>
<dbReference type="PROSITE" id="PS50110">
    <property type="entry name" value="RESPONSE_REGULATORY"/>
    <property type="match status" value="2"/>
</dbReference>
<feature type="domain" description="Response regulatory" evidence="6">
    <location>
        <begin position="270"/>
        <end position="386"/>
    </location>
</feature>
<gene>
    <name evidence="9" type="ORF">ACFPQA_09625</name>
</gene>
<dbReference type="Proteomes" id="UP001596055">
    <property type="component" value="Unassembled WGS sequence"/>
</dbReference>
<comment type="caution">
    <text evidence="5">Lacks conserved residue(s) required for the propagation of feature annotation.</text>
</comment>
<dbReference type="Gene3D" id="1.20.120.160">
    <property type="entry name" value="HPT domain"/>
    <property type="match status" value="1"/>
</dbReference>
<dbReference type="PROSITE" id="PS50887">
    <property type="entry name" value="GGDEF"/>
    <property type="match status" value="1"/>
</dbReference>
<comment type="catalytic activity">
    <reaction evidence="3">
        <text>2 GTP = 3',3'-c-di-GMP + 2 diphosphate</text>
        <dbReference type="Rhea" id="RHEA:24898"/>
        <dbReference type="ChEBI" id="CHEBI:33019"/>
        <dbReference type="ChEBI" id="CHEBI:37565"/>
        <dbReference type="ChEBI" id="CHEBI:58805"/>
        <dbReference type="EC" id="2.7.7.65"/>
    </reaction>
</comment>
<dbReference type="InterPro" id="IPR000160">
    <property type="entry name" value="GGDEF_dom"/>
</dbReference>
<dbReference type="EMBL" id="JBHSNL010000001">
    <property type="protein sequence ID" value="MFC5545312.1"/>
    <property type="molecule type" value="Genomic_DNA"/>
</dbReference>
<dbReference type="PANTHER" id="PTHR45138">
    <property type="entry name" value="REGULATORY COMPONENTS OF SENSORY TRANSDUCTION SYSTEM"/>
    <property type="match status" value="1"/>
</dbReference>
<dbReference type="InterPro" id="IPR043128">
    <property type="entry name" value="Rev_trsase/Diguanyl_cyclase"/>
</dbReference>
<feature type="modified residue" description="Phosphohistidine" evidence="4">
    <location>
        <position position="55"/>
    </location>
</feature>
<dbReference type="InterPro" id="IPR001789">
    <property type="entry name" value="Sig_transdc_resp-reg_receiver"/>
</dbReference>
<feature type="domain" description="GGDEF" evidence="7">
    <location>
        <begin position="426"/>
        <end position="558"/>
    </location>
</feature>
<dbReference type="CDD" id="cd00088">
    <property type="entry name" value="HPT"/>
    <property type="match status" value="1"/>
</dbReference>
<evidence type="ECO:0000259" key="8">
    <source>
        <dbReference type="PROSITE" id="PS50894"/>
    </source>
</evidence>
<keyword evidence="10" id="KW-1185">Reference proteome</keyword>
<evidence type="ECO:0000256" key="4">
    <source>
        <dbReference type="PROSITE-ProRule" id="PRU00110"/>
    </source>
</evidence>
<evidence type="ECO:0000313" key="9">
    <source>
        <dbReference type="EMBL" id="MFC5545312.1"/>
    </source>
</evidence>
<evidence type="ECO:0000259" key="7">
    <source>
        <dbReference type="PROSITE" id="PS50887"/>
    </source>
</evidence>
<feature type="modified residue" description="4-aspartylphosphate" evidence="5">
    <location>
        <position position="319"/>
    </location>
</feature>
<dbReference type="EC" id="2.7.7.65" evidence="1"/>
<dbReference type="InterPro" id="IPR011006">
    <property type="entry name" value="CheY-like_superfamily"/>
</dbReference>
<dbReference type="Pfam" id="PF00990">
    <property type="entry name" value="GGDEF"/>
    <property type="match status" value="1"/>
</dbReference>
<protein>
    <recommendedName>
        <fullName evidence="1">diguanylate cyclase</fullName>
        <ecNumber evidence="1">2.7.7.65</ecNumber>
    </recommendedName>
</protein>
<evidence type="ECO:0000256" key="5">
    <source>
        <dbReference type="PROSITE-ProRule" id="PRU00169"/>
    </source>
</evidence>
<dbReference type="Pfam" id="PF00072">
    <property type="entry name" value="Response_reg"/>
    <property type="match status" value="1"/>
</dbReference>
<accession>A0ABW0RMP6</accession>
<dbReference type="SUPFAM" id="SSF47226">
    <property type="entry name" value="Histidine-containing phosphotransfer domain, HPT domain"/>
    <property type="match status" value="1"/>
</dbReference>
<evidence type="ECO:0000256" key="3">
    <source>
        <dbReference type="ARBA" id="ARBA00034247"/>
    </source>
</evidence>
<proteinExistence type="predicted"/>
<reference evidence="10" key="1">
    <citation type="journal article" date="2019" name="Int. J. Syst. Evol. Microbiol.">
        <title>The Global Catalogue of Microorganisms (GCM) 10K type strain sequencing project: providing services to taxonomists for standard genome sequencing and annotation.</title>
        <authorList>
            <consortium name="The Broad Institute Genomics Platform"/>
            <consortium name="The Broad Institute Genome Sequencing Center for Infectious Disease"/>
            <person name="Wu L."/>
            <person name="Ma J."/>
        </authorList>
    </citation>
    <scope>NUCLEOTIDE SEQUENCE [LARGE SCALE GENOMIC DNA]</scope>
    <source>
        <strain evidence="10">CGMCC 4.1799</strain>
    </source>
</reference>
<sequence length="568" mass="62741">MPYTNAPDMPAKLARLRERFLVRLSEDLECLQKEADRLVSDDDGGALCSAYHRLHRLAGSAGTFGMPDVGRTARALEKVLKPVACIEDESRLDSGHKARLFEELSSGLQVLRSLAGHQTSSAHDPSLDKANVFDRTRLEGKQARLLIVDEDTDRASLLCRELSSYGFDSLEVSVDAMMTAIDCAENSGVVALLASPVKVPKVRTVRNSSSDPAILRLPIFAVGGHDSFDNRYELAENGARGFFPDPIQLPELVERIEKLSADQARGTRGRVILVEDDPDLAEHYRLVLHLAGIDVRIVNDPTRLLSDMAAFRPDLVLMDVQLDGYSGVHLARMIRFDAQWLSLPIIYLSSEDDPDIQLDALSKGADDFLMKPVSDDYLVRSVQIRCLRARLLSDLMNQDSLTGLLKHSLIKQTLEQEVARCRRDGHTSAVVMLDLDHFKTVNDTWGHMVGDTVIKSLANLLRNRLRETDLIGRYGGEEFLVVMPGCDLDDAERVMQDIAASFSALAFTAGQDRFHVTLSAGIAAIHALSTADESLNAADTALYRRKYNGRNGVTVFRSGPQNAPQEAH</sequence>
<dbReference type="SUPFAM" id="SSF55073">
    <property type="entry name" value="Nucleotide cyclase"/>
    <property type="match status" value="1"/>
</dbReference>
<dbReference type="RefSeq" id="WP_248155957.1">
    <property type="nucleotide sequence ID" value="NZ_JAKZAJ010000002.1"/>
</dbReference>
<dbReference type="CDD" id="cd00156">
    <property type="entry name" value="REC"/>
    <property type="match status" value="1"/>
</dbReference>
<evidence type="ECO:0000259" key="6">
    <source>
        <dbReference type="PROSITE" id="PS50110"/>
    </source>
</evidence>
<dbReference type="Gene3D" id="3.30.70.270">
    <property type="match status" value="1"/>
</dbReference>
<dbReference type="SMART" id="SM00267">
    <property type="entry name" value="GGDEF"/>
    <property type="match status" value="1"/>
</dbReference>
<feature type="domain" description="HPt" evidence="8">
    <location>
        <begin position="9"/>
        <end position="118"/>
    </location>
</feature>
<dbReference type="PROSITE" id="PS50894">
    <property type="entry name" value="HPT"/>
    <property type="match status" value="1"/>
</dbReference>
<dbReference type="SMART" id="SM00448">
    <property type="entry name" value="REC"/>
    <property type="match status" value="2"/>
</dbReference>
<dbReference type="SUPFAM" id="SSF52172">
    <property type="entry name" value="CheY-like"/>
    <property type="match status" value="2"/>
</dbReference>
<dbReference type="InterPro" id="IPR036641">
    <property type="entry name" value="HPT_dom_sf"/>
</dbReference>